<name>A0A931IZX6_9BURK</name>
<evidence type="ECO:0000313" key="1">
    <source>
        <dbReference type="EMBL" id="MBH9552871.1"/>
    </source>
</evidence>
<proteinExistence type="predicted"/>
<dbReference type="EMBL" id="JAEDAL010000003">
    <property type="protein sequence ID" value="MBH9552871.1"/>
    <property type="molecule type" value="Genomic_DNA"/>
</dbReference>
<gene>
    <name evidence="1" type="ORF">I7X43_08395</name>
</gene>
<protein>
    <submittedName>
        <fullName evidence="1">Uncharacterized protein</fullName>
    </submittedName>
</protein>
<dbReference type="AlphaFoldDB" id="A0A931IZX6"/>
<dbReference type="RefSeq" id="WP_198100488.1">
    <property type="nucleotide sequence ID" value="NZ_JAEDAL010000003.1"/>
</dbReference>
<evidence type="ECO:0000313" key="2">
    <source>
        <dbReference type="Proteomes" id="UP000620139"/>
    </source>
</evidence>
<sequence length="48" mass="5338">MSASDDLLVMLYALLLRFPLVGAAHDLADMTRAEQWGLYCNLLRLAEG</sequence>
<dbReference type="Proteomes" id="UP000620139">
    <property type="component" value="Unassembled WGS sequence"/>
</dbReference>
<accession>A0A931IZX6</accession>
<comment type="caution">
    <text evidence="1">The sequence shown here is derived from an EMBL/GenBank/DDBJ whole genome shotgun (WGS) entry which is preliminary data.</text>
</comment>
<organism evidence="1 2">
    <name type="scientific">Inhella gelatinilytica</name>
    <dbReference type="NCBI Taxonomy" id="2795030"/>
    <lineage>
        <taxon>Bacteria</taxon>
        <taxon>Pseudomonadati</taxon>
        <taxon>Pseudomonadota</taxon>
        <taxon>Betaproteobacteria</taxon>
        <taxon>Burkholderiales</taxon>
        <taxon>Sphaerotilaceae</taxon>
        <taxon>Inhella</taxon>
    </lineage>
</organism>
<keyword evidence="2" id="KW-1185">Reference proteome</keyword>
<reference evidence="1" key="1">
    <citation type="submission" date="2020-12" db="EMBL/GenBank/DDBJ databases">
        <title>The genome sequence of Inhella sp. 4Y17.</title>
        <authorList>
            <person name="Liu Y."/>
        </authorList>
    </citation>
    <scope>NUCLEOTIDE SEQUENCE</scope>
    <source>
        <strain evidence="1">4Y10</strain>
    </source>
</reference>